<evidence type="ECO:0000256" key="2">
    <source>
        <dbReference type="ARBA" id="ARBA00022512"/>
    </source>
</evidence>
<dbReference type="NCBIfam" id="TIGR01167">
    <property type="entry name" value="LPXTG_anchor"/>
    <property type="match status" value="1"/>
</dbReference>
<evidence type="ECO:0000256" key="6">
    <source>
        <dbReference type="SAM" id="MobiDB-lite"/>
    </source>
</evidence>
<dbReference type="EMBL" id="JADPYN010000021">
    <property type="protein sequence ID" value="MBF9304360.1"/>
    <property type="molecule type" value="Genomic_DNA"/>
</dbReference>
<keyword evidence="4" id="KW-0732">Signal</keyword>
<feature type="non-terminal residue" evidence="9">
    <location>
        <position position="1"/>
    </location>
</feature>
<keyword evidence="2" id="KW-0134">Cell wall</keyword>
<evidence type="ECO:0000256" key="1">
    <source>
        <dbReference type="ARBA" id="ARBA00004168"/>
    </source>
</evidence>
<comment type="caution">
    <text evidence="9">The sequence shown here is derived from an EMBL/GenBank/DDBJ whole genome shotgun (WGS) entry which is preliminary data.</text>
</comment>
<keyword evidence="7" id="KW-0472">Membrane</keyword>
<evidence type="ECO:0000256" key="3">
    <source>
        <dbReference type="ARBA" id="ARBA00022525"/>
    </source>
</evidence>
<keyword evidence="5" id="KW-0572">Peptidoglycan-anchor</keyword>
<sequence length="65" mass="6877">DSESHSDSESDSDSESTSESGSESHSNSELPDTGEEDNHQGLIGGVLAAFGGLTLLGRRRKKEEK</sequence>
<evidence type="ECO:0000313" key="9">
    <source>
        <dbReference type="EMBL" id="MBF9304360.1"/>
    </source>
</evidence>
<evidence type="ECO:0000313" key="10">
    <source>
        <dbReference type="Proteomes" id="UP000622362"/>
    </source>
</evidence>
<proteinExistence type="predicted"/>
<feature type="domain" description="Gram-positive cocci surface proteins LPxTG" evidence="8">
    <location>
        <begin position="30"/>
        <end position="65"/>
    </location>
</feature>
<evidence type="ECO:0000256" key="4">
    <source>
        <dbReference type="ARBA" id="ARBA00022729"/>
    </source>
</evidence>
<reference evidence="9" key="1">
    <citation type="submission" date="2020-11" db="EMBL/GenBank/DDBJ databases">
        <title>Molecular epidemiology and genomic profiles of multidrug-resistant bacteria collected from clinical sources in South Africa.</title>
        <authorList>
            <person name="Asante J."/>
            <person name="Amoako D.G."/>
        </authorList>
    </citation>
    <scope>NUCLEOTIDE SEQUENCE</scope>
    <source>
        <strain evidence="9">C68</strain>
    </source>
</reference>
<feature type="transmembrane region" description="Helical" evidence="7">
    <location>
        <begin position="39"/>
        <end position="57"/>
    </location>
</feature>
<evidence type="ECO:0000259" key="8">
    <source>
        <dbReference type="PROSITE" id="PS50847"/>
    </source>
</evidence>
<keyword evidence="7" id="KW-0812">Transmembrane</keyword>
<comment type="subcellular location">
    <subcellularLocation>
        <location evidence="1">Secreted</location>
        <location evidence="1">Cell wall</location>
        <topology evidence="1">Peptidoglycan-anchor</topology>
    </subcellularLocation>
</comment>
<protein>
    <submittedName>
        <fullName evidence="9">LPXTG cell wall anchor domain-containing protein</fullName>
    </submittedName>
</protein>
<dbReference type="RefSeq" id="WP_196310081.1">
    <property type="nucleotide sequence ID" value="NZ_JADPYN010000021.1"/>
</dbReference>
<dbReference type="PROSITE" id="PS50847">
    <property type="entry name" value="GRAM_POS_ANCHORING"/>
    <property type="match status" value="1"/>
</dbReference>
<evidence type="ECO:0000256" key="7">
    <source>
        <dbReference type="SAM" id="Phobius"/>
    </source>
</evidence>
<name>A0A8I1BGD6_STAEP</name>
<organism evidence="9 10">
    <name type="scientific">Staphylococcus epidermidis</name>
    <dbReference type="NCBI Taxonomy" id="1282"/>
    <lineage>
        <taxon>Bacteria</taxon>
        <taxon>Bacillati</taxon>
        <taxon>Bacillota</taxon>
        <taxon>Bacilli</taxon>
        <taxon>Bacillales</taxon>
        <taxon>Staphylococcaceae</taxon>
        <taxon>Staphylococcus</taxon>
    </lineage>
</organism>
<keyword evidence="7" id="KW-1133">Transmembrane helix</keyword>
<dbReference type="InterPro" id="IPR019931">
    <property type="entry name" value="LPXTG_anchor"/>
</dbReference>
<gene>
    <name evidence="9" type="ORF">I3V53_09780</name>
</gene>
<dbReference type="Proteomes" id="UP000622362">
    <property type="component" value="Unassembled WGS sequence"/>
</dbReference>
<dbReference type="Pfam" id="PF00746">
    <property type="entry name" value="Gram_pos_anchor"/>
    <property type="match status" value="1"/>
</dbReference>
<dbReference type="AlphaFoldDB" id="A0A8I1BGD6"/>
<keyword evidence="3" id="KW-0964">Secreted</keyword>
<feature type="region of interest" description="Disordered" evidence="6">
    <location>
        <begin position="1"/>
        <end position="43"/>
    </location>
</feature>
<evidence type="ECO:0000256" key="5">
    <source>
        <dbReference type="ARBA" id="ARBA00023088"/>
    </source>
</evidence>
<feature type="compositionally biased region" description="Low complexity" evidence="6">
    <location>
        <begin position="17"/>
        <end position="29"/>
    </location>
</feature>
<accession>A0A8I1BGD6</accession>